<evidence type="ECO:0000256" key="2">
    <source>
        <dbReference type="SAM" id="SignalP"/>
    </source>
</evidence>
<dbReference type="InterPro" id="IPR011042">
    <property type="entry name" value="6-blade_b-propeller_TolB-like"/>
</dbReference>
<dbReference type="SUPFAM" id="SSF82171">
    <property type="entry name" value="DPP6 N-terminal domain-like"/>
    <property type="match status" value="1"/>
</dbReference>
<dbReference type="PANTHER" id="PTHR36842:SF1">
    <property type="entry name" value="PROTEIN TOLB"/>
    <property type="match status" value="1"/>
</dbReference>
<keyword evidence="4" id="KW-1185">Reference proteome</keyword>
<keyword evidence="2" id="KW-0732">Signal</keyword>
<dbReference type="PANTHER" id="PTHR36842">
    <property type="entry name" value="PROTEIN TOLB HOMOLOG"/>
    <property type="match status" value="1"/>
</dbReference>
<gene>
    <name evidence="3" type="ORF">FKG94_01075</name>
</gene>
<feature type="signal peptide" evidence="2">
    <location>
        <begin position="1"/>
        <end position="19"/>
    </location>
</feature>
<dbReference type="RefSeq" id="WP_142902329.1">
    <property type="nucleotide sequence ID" value="NZ_ML660087.1"/>
</dbReference>
<protein>
    <submittedName>
        <fullName evidence="3">Uncharacterized protein</fullName>
    </submittedName>
</protein>
<dbReference type="InterPro" id="IPR011659">
    <property type="entry name" value="WD40"/>
</dbReference>
<comment type="similarity">
    <text evidence="1">Belongs to the TolB family.</text>
</comment>
<evidence type="ECO:0000313" key="3">
    <source>
        <dbReference type="EMBL" id="TQV86177.1"/>
    </source>
</evidence>
<evidence type="ECO:0000313" key="4">
    <source>
        <dbReference type="Proteomes" id="UP000319732"/>
    </source>
</evidence>
<dbReference type="EMBL" id="VHSG01000002">
    <property type="protein sequence ID" value="TQV86177.1"/>
    <property type="molecule type" value="Genomic_DNA"/>
</dbReference>
<evidence type="ECO:0000256" key="1">
    <source>
        <dbReference type="ARBA" id="ARBA00009820"/>
    </source>
</evidence>
<proteinExistence type="inferred from homology"/>
<accession>A0A545U9N1</accession>
<dbReference type="OrthoDB" id="5800347at2"/>
<reference evidence="3 4" key="1">
    <citation type="submission" date="2019-06" db="EMBL/GenBank/DDBJ databases">
        <title>Whole genome sequence for Cellvibrionaceae sp. R142.</title>
        <authorList>
            <person name="Wang G."/>
        </authorList>
    </citation>
    <scope>NUCLEOTIDE SEQUENCE [LARGE SCALE GENOMIC DNA]</scope>
    <source>
        <strain evidence="3 4">R142</strain>
    </source>
</reference>
<sequence>MVRALVLLAACLWCANAAADFVFTALVDGQWRTHHQKTAGAKPVPLGDKSGDHGAPILSPDKSRLAYEIAGKGTAICQVAAATCRAVAADGGFFSVRPVWLAADDQLAMVRYQVDSKREDSSLVVYRMGPDLRQPGQLRPLLDQTGNQDYPAVSSDGRYLAYSSAQLITVHRAATRVTQALWQLDRSSGITRPLTQGNWQDIHAAFSGNGRWLSFASNRDGQFEIYLMNLASGAIRRLTDGPGPKTWPRWLPSDREISYTRVNQGRYEIWVQALDSDETLQVFPFGRTEADPVQIRDGEFR</sequence>
<comment type="caution">
    <text evidence="3">The sequence shown here is derived from an EMBL/GenBank/DDBJ whole genome shotgun (WGS) entry which is preliminary data.</text>
</comment>
<name>A0A545U9N1_9GAMM</name>
<dbReference type="Pfam" id="PF07676">
    <property type="entry name" value="PD40"/>
    <property type="match status" value="3"/>
</dbReference>
<dbReference type="Gene3D" id="2.120.10.30">
    <property type="entry name" value="TolB, C-terminal domain"/>
    <property type="match status" value="2"/>
</dbReference>
<dbReference type="Proteomes" id="UP000319732">
    <property type="component" value="Unassembled WGS sequence"/>
</dbReference>
<feature type="chain" id="PRO_5021795641" evidence="2">
    <location>
        <begin position="20"/>
        <end position="301"/>
    </location>
</feature>
<dbReference type="AlphaFoldDB" id="A0A545U9N1"/>
<organism evidence="3 4">
    <name type="scientific">Exilibacterium tricleocarpae</name>
    <dbReference type="NCBI Taxonomy" id="2591008"/>
    <lineage>
        <taxon>Bacteria</taxon>
        <taxon>Pseudomonadati</taxon>
        <taxon>Pseudomonadota</taxon>
        <taxon>Gammaproteobacteria</taxon>
        <taxon>Cellvibrionales</taxon>
        <taxon>Cellvibrionaceae</taxon>
        <taxon>Exilibacterium</taxon>
    </lineage>
</organism>